<dbReference type="InterPro" id="IPR021772">
    <property type="entry name" value="WDR48/Bun107"/>
</dbReference>
<dbReference type="InterPro" id="IPR001680">
    <property type="entry name" value="WD40_rpt"/>
</dbReference>
<dbReference type="FunCoup" id="I6NDF1">
    <property type="interactions" value="79"/>
</dbReference>
<dbReference type="HOGENOM" id="CLU_297547_0_0_1"/>
<dbReference type="SUPFAM" id="SSF50978">
    <property type="entry name" value="WD40 repeat-like"/>
    <property type="match status" value="2"/>
</dbReference>
<dbReference type="GO" id="GO:0043130">
    <property type="term" value="F:ubiquitin binding"/>
    <property type="evidence" value="ECO:0007669"/>
    <property type="project" value="EnsemblFungi"/>
</dbReference>
<dbReference type="OrthoDB" id="2421129at2759"/>
<name>I6NDF1_ERECY</name>
<dbReference type="InterPro" id="IPR051246">
    <property type="entry name" value="WDR48"/>
</dbReference>
<dbReference type="Gene3D" id="2.130.10.10">
    <property type="entry name" value="YVTN repeat-like/Quinoprotein amine dehydrogenase"/>
    <property type="match status" value="2"/>
</dbReference>
<dbReference type="GO" id="GO:0000724">
    <property type="term" value="P:double-strand break repair via homologous recombination"/>
    <property type="evidence" value="ECO:0007669"/>
    <property type="project" value="TreeGrafter"/>
</dbReference>
<dbReference type="InterPro" id="IPR019775">
    <property type="entry name" value="WD40_repeat_CS"/>
</dbReference>
<dbReference type="PANTHER" id="PTHR19862:SF14">
    <property type="entry name" value="WD REPEAT-CONTAINING PROTEIN 48"/>
    <property type="match status" value="1"/>
</dbReference>
<feature type="compositionally biased region" description="Polar residues" evidence="4">
    <location>
        <begin position="689"/>
        <end position="723"/>
    </location>
</feature>
<feature type="region of interest" description="Disordered" evidence="4">
    <location>
        <begin position="527"/>
        <end position="571"/>
    </location>
</feature>
<dbReference type="OMA" id="WDIVSCE"/>
<proteinExistence type="predicted"/>
<dbReference type="GeneID" id="11468405"/>
<feature type="compositionally biased region" description="Low complexity" evidence="4">
    <location>
        <begin position="539"/>
        <end position="558"/>
    </location>
</feature>
<dbReference type="PROSITE" id="PS50082">
    <property type="entry name" value="WD_REPEATS_2"/>
    <property type="match status" value="1"/>
</dbReference>
<accession>I6NDF1</accession>
<dbReference type="STRING" id="931890.I6NDF1"/>
<evidence type="ECO:0000256" key="1">
    <source>
        <dbReference type="ARBA" id="ARBA00022574"/>
    </source>
</evidence>
<keyword evidence="2" id="KW-0677">Repeat</keyword>
<dbReference type="AlphaFoldDB" id="I6NDF1"/>
<protein>
    <submittedName>
        <fullName evidence="5">Uncharacterized protein</fullName>
    </submittedName>
</protein>
<evidence type="ECO:0000256" key="2">
    <source>
        <dbReference type="ARBA" id="ARBA00022737"/>
    </source>
</evidence>
<dbReference type="RefSeq" id="XP_003646910.1">
    <property type="nucleotide sequence ID" value="XM_003646862.1"/>
</dbReference>
<keyword evidence="1 3" id="KW-0853">WD repeat</keyword>
<dbReference type="EMBL" id="CP002501">
    <property type="protein sequence ID" value="AET40093.1"/>
    <property type="molecule type" value="Genomic_DNA"/>
</dbReference>
<dbReference type="SMART" id="SM00320">
    <property type="entry name" value="WD40"/>
    <property type="match status" value="4"/>
</dbReference>
<dbReference type="InParanoid" id="I6NDF1"/>
<sequence>MNQHTISYGLIPPQSPRNHDMHILPILKIMHLENGFLLTCGRDGCLVKHCYNEISTKYQKRIRMQVNSDWACDMVHIGDGRFLTVSHDFSVNYVVFQDCNDSWSAVKLGYHDDYIKCVALLPSLRGSVDSSKSNYESDGSLLAVQEEEGGEEEQEEPVRFATAGLDKKVKFWSLSGDKAMLVCQYDNAQPHETGSIYVLCALSPYQVIIGDNNGDLKLISALNGELLYTLPKAHDSNIKLAQLFDDGRFLITTSSDSCIKLWDVSALRAGLLASALIYRWDWHCAVWSFASCSSDQFILGDASGTLTSVRRQPCSGTPQHYTSGWAHAKQKVLYNTVAAGSGGGILAISLDPRGDKLWFSSSANSNLYLLNLDRPNITNVSTIEGGSALLKSCLLTNRRHVITLNTLGQVQKWDIVSCKLLDTFEPEIGSFDELVTKNNTKEVLSHWCSVSIKTGMLFVIFNERFVSTEVYGTALKEYKIVNGVDINDDQCYNLGRIALNSILHDFIRYETKMDKLVRTEVAGPRRPLQTLSSNMVPDGNGSYSGSTNGAGTGSSMASFPGPLSATESKGKERKRLALFTKLSTTSSSTVNTSGNITPTSEPATPVSDLRYLANNGGSRLHIEQQQQQAENLVLASPATAPHLSSNCNGHIKPLGPPPSTAPEIGSRSNSSSASLLSWRFRKQQAISRPSTANVNCTESSLPQHDNSTVDNQANMSASNNVTIRGSPPPRKRPGATAEATTTRPTNIAYMCDYLNSLRELYQQQIASKSSFKKFGRKIPDTLFVRDTDAPIVEITTGCLLLVNYWRTGSCGPTVLFSTLIPPPNYDWDLDDFDVDNDDGAINDLKQIDRIHRYQLFQSLEQNLPHWFAKLVFKEEKVLLSYPKLSFIIIPWTDDLSTAKSTPNNSKDEKPRTSYSIFHKRTSDPPQALSQIVENKLCLNAPDMTKVKRIKQYIVDRFESKTPEMKNKISASEWLELLCKGSVLDNEMTLNTIRTLYWKSNTDITLEFRRKKYTDNNKPQ</sequence>
<organism evidence="5 6">
    <name type="scientific">Eremothecium cymbalariae (strain CBS 270.75 / DBVPG 7215 / KCTC 17166 / NRRL Y-17582)</name>
    <name type="common">Yeast</name>
    <dbReference type="NCBI Taxonomy" id="931890"/>
    <lineage>
        <taxon>Eukaryota</taxon>
        <taxon>Fungi</taxon>
        <taxon>Dikarya</taxon>
        <taxon>Ascomycota</taxon>
        <taxon>Saccharomycotina</taxon>
        <taxon>Saccharomycetes</taxon>
        <taxon>Saccharomycetales</taxon>
        <taxon>Saccharomycetaceae</taxon>
        <taxon>Eremothecium</taxon>
    </lineage>
</organism>
<feature type="repeat" description="WD" evidence="3">
    <location>
        <begin position="231"/>
        <end position="265"/>
    </location>
</feature>
<dbReference type="PROSITE" id="PS00678">
    <property type="entry name" value="WD_REPEATS_1"/>
    <property type="match status" value="1"/>
</dbReference>
<dbReference type="Pfam" id="PF11816">
    <property type="entry name" value="DUF3337"/>
    <property type="match status" value="1"/>
</dbReference>
<evidence type="ECO:0000313" key="5">
    <source>
        <dbReference type="EMBL" id="AET40093.1"/>
    </source>
</evidence>
<evidence type="ECO:0000256" key="3">
    <source>
        <dbReference type="PROSITE-ProRule" id="PRU00221"/>
    </source>
</evidence>
<dbReference type="InterPro" id="IPR036322">
    <property type="entry name" value="WD40_repeat_dom_sf"/>
</dbReference>
<dbReference type="Pfam" id="PF00400">
    <property type="entry name" value="WD40"/>
    <property type="match status" value="1"/>
</dbReference>
<evidence type="ECO:0000313" key="6">
    <source>
        <dbReference type="Proteomes" id="UP000006790"/>
    </source>
</evidence>
<dbReference type="KEGG" id="erc:Ecym_5334"/>
<dbReference type="PROSITE" id="PS50294">
    <property type="entry name" value="WD_REPEATS_REGION"/>
    <property type="match status" value="1"/>
</dbReference>
<reference evidence="5 6" key="1">
    <citation type="journal article" date="2011" name="G3 (Bethesda)">
        <title>Genome evolution in the Eremothecium clade of the Saccharomyces complex revealed by comparative genomics.</title>
        <authorList>
            <person name="Wendland J."/>
            <person name="Walther A."/>
        </authorList>
    </citation>
    <scope>NUCLEOTIDE SEQUENCE [LARGE SCALE GENOMIC DNA]</scope>
    <source>
        <strain evidence="6">CBS 270.75 / DBVPG 7215 / KCTC 17166 / NRRL Y-17582</strain>
    </source>
</reference>
<feature type="region of interest" description="Disordered" evidence="4">
    <location>
        <begin position="689"/>
        <end position="741"/>
    </location>
</feature>
<keyword evidence="6" id="KW-1185">Reference proteome</keyword>
<evidence type="ECO:0000256" key="4">
    <source>
        <dbReference type="SAM" id="MobiDB-lite"/>
    </source>
</evidence>
<dbReference type="InterPro" id="IPR015943">
    <property type="entry name" value="WD40/YVTN_repeat-like_dom_sf"/>
</dbReference>
<feature type="region of interest" description="Disordered" evidence="4">
    <location>
        <begin position="586"/>
        <end position="607"/>
    </location>
</feature>
<dbReference type="Proteomes" id="UP000006790">
    <property type="component" value="Chromosome 5"/>
</dbReference>
<gene>
    <name evidence="5" type="ordered locus">Ecym_5334</name>
</gene>
<dbReference type="PANTHER" id="PTHR19862">
    <property type="entry name" value="WD REPEAT-CONTAINING PROTEIN 48"/>
    <property type="match status" value="1"/>
</dbReference>
<dbReference type="eggNOG" id="KOG0308">
    <property type="taxonomic scope" value="Eukaryota"/>
</dbReference>